<organism evidence="1 2">
    <name type="scientific">Diphasiastrum complanatum</name>
    <name type="common">Issler's clubmoss</name>
    <name type="synonym">Lycopodium complanatum</name>
    <dbReference type="NCBI Taxonomy" id="34168"/>
    <lineage>
        <taxon>Eukaryota</taxon>
        <taxon>Viridiplantae</taxon>
        <taxon>Streptophyta</taxon>
        <taxon>Embryophyta</taxon>
        <taxon>Tracheophyta</taxon>
        <taxon>Lycopodiopsida</taxon>
        <taxon>Lycopodiales</taxon>
        <taxon>Lycopodiaceae</taxon>
        <taxon>Lycopodioideae</taxon>
        <taxon>Diphasiastrum</taxon>
    </lineage>
</organism>
<evidence type="ECO:0000313" key="2">
    <source>
        <dbReference type="Proteomes" id="UP001162992"/>
    </source>
</evidence>
<protein>
    <submittedName>
        <fullName evidence="1">Uncharacterized protein</fullName>
    </submittedName>
</protein>
<gene>
    <name evidence="1" type="ORF">O6H91_21G050000</name>
</gene>
<evidence type="ECO:0000313" key="1">
    <source>
        <dbReference type="EMBL" id="KAJ7518002.1"/>
    </source>
</evidence>
<name>A0ACC2AKB9_DIPCM</name>
<keyword evidence="2" id="KW-1185">Reference proteome</keyword>
<sequence length="107" mass="11724">MNDSWVFKSEEDRAAVLFFWEGIMSSSMVRAEQKKAELDKKAQEGQTVVPGGTGGLSLQAQKNLAEGRRKGGEARREQMGTEGYKEMGRMGGLTTGDTKHEEDEAAP</sequence>
<proteinExistence type="predicted"/>
<reference evidence="2" key="1">
    <citation type="journal article" date="2024" name="Proc. Natl. Acad. Sci. U.S.A.">
        <title>Extraordinary preservation of gene collinearity over three hundred million years revealed in homosporous lycophytes.</title>
        <authorList>
            <person name="Li C."/>
            <person name="Wickell D."/>
            <person name="Kuo L.Y."/>
            <person name="Chen X."/>
            <person name="Nie B."/>
            <person name="Liao X."/>
            <person name="Peng D."/>
            <person name="Ji J."/>
            <person name="Jenkins J."/>
            <person name="Williams M."/>
            <person name="Shu S."/>
            <person name="Plott C."/>
            <person name="Barry K."/>
            <person name="Rajasekar S."/>
            <person name="Grimwood J."/>
            <person name="Han X."/>
            <person name="Sun S."/>
            <person name="Hou Z."/>
            <person name="He W."/>
            <person name="Dai G."/>
            <person name="Sun C."/>
            <person name="Schmutz J."/>
            <person name="Leebens-Mack J.H."/>
            <person name="Li F.W."/>
            <person name="Wang L."/>
        </authorList>
    </citation>
    <scope>NUCLEOTIDE SEQUENCE [LARGE SCALE GENOMIC DNA]</scope>
    <source>
        <strain evidence="2">cv. PW_Plant_1</strain>
    </source>
</reference>
<dbReference type="Proteomes" id="UP001162992">
    <property type="component" value="Chromosome 21"/>
</dbReference>
<dbReference type="EMBL" id="CM055112">
    <property type="protein sequence ID" value="KAJ7518002.1"/>
    <property type="molecule type" value="Genomic_DNA"/>
</dbReference>
<accession>A0ACC2AKB9</accession>
<comment type="caution">
    <text evidence="1">The sequence shown here is derived from an EMBL/GenBank/DDBJ whole genome shotgun (WGS) entry which is preliminary data.</text>
</comment>